<sequence>MTLAGELVLRVDPDSDGAALTGRATPPRLRFGVAAQGQVFMAAGAAQVASVLPRLARAAPGRRLRIQPQVGEDLLDDLPLEDGCDDLQFPGAAVRAVLHVDVEDALEKPRPADAVRPGLDSLDFALGNGCSLGGHLCLRRWAVRHYQRAQLRVRGQHAVEPDEVQPRPRHQRRKPLHELKLAHDQVRGAVAPRRLKLEVHLPRGVELDRSSDSAGRVM</sequence>
<proteinExistence type="predicted"/>
<dbReference type="AlphaFoldDB" id="A0A2X2CYM2"/>
<name>A0A2X2CYM2_PSELU</name>
<gene>
    <name evidence="1" type="ORF">NCTC11842_01565</name>
</gene>
<protein>
    <submittedName>
        <fullName evidence="1">Uncharacterized protein</fullName>
    </submittedName>
</protein>
<dbReference type="Proteomes" id="UP000250443">
    <property type="component" value="Unassembled WGS sequence"/>
</dbReference>
<organism evidence="1 2">
    <name type="scientific">Pseudomonas luteola</name>
    <dbReference type="NCBI Taxonomy" id="47886"/>
    <lineage>
        <taxon>Bacteria</taxon>
        <taxon>Pseudomonadati</taxon>
        <taxon>Pseudomonadota</taxon>
        <taxon>Gammaproteobacteria</taxon>
        <taxon>Pseudomonadales</taxon>
        <taxon>Pseudomonadaceae</taxon>
        <taxon>Pseudomonas</taxon>
    </lineage>
</organism>
<reference evidence="1 2" key="1">
    <citation type="submission" date="2018-06" db="EMBL/GenBank/DDBJ databases">
        <authorList>
            <consortium name="Pathogen Informatics"/>
            <person name="Doyle S."/>
        </authorList>
    </citation>
    <scope>NUCLEOTIDE SEQUENCE [LARGE SCALE GENOMIC DNA]</scope>
    <source>
        <strain evidence="1 2">NCTC11842</strain>
    </source>
</reference>
<accession>A0A2X2CYM2</accession>
<evidence type="ECO:0000313" key="1">
    <source>
        <dbReference type="EMBL" id="SPZ05055.1"/>
    </source>
</evidence>
<dbReference type="EMBL" id="UAUF01000010">
    <property type="protein sequence ID" value="SPZ05055.1"/>
    <property type="molecule type" value="Genomic_DNA"/>
</dbReference>
<evidence type="ECO:0000313" key="2">
    <source>
        <dbReference type="Proteomes" id="UP000250443"/>
    </source>
</evidence>